<dbReference type="RefSeq" id="WP_019686759.1">
    <property type="nucleotide sequence ID" value="NZ_CP036496.1"/>
</dbReference>
<dbReference type="EMBL" id="UGSC01000001">
    <property type="protein sequence ID" value="SUA68424.1"/>
    <property type="molecule type" value="Genomic_DNA"/>
</dbReference>
<name>A0A378XXF9_PAEPO</name>
<protein>
    <submittedName>
        <fullName evidence="1">Uncharacterized protein</fullName>
    </submittedName>
</protein>
<reference evidence="1 2" key="1">
    <citation type="submission" date="2018-06" db="EMBL/GenBank/DDBJ databases">
        <authorList>
            <consortium name="Pathogen Informatics"/>
            <person name="Doyle S."/>
        </authorList>
    </citation>
    <scope>NUCLEOTIDE SEQUENCE [LARGE SCALE GENOMIC DNA]</scope>
    <source>
        <strain evidence="1 2">NCTC10343</strain>
    </source>
</reference>
<accession>A0A378XXF9</accession>
<dbReference type="AlphaFoldDB" id="A0A378XXF9"/>
<evidence type="ECO:0000313" key="2">
    <source>
        <dbReference type="Proteomes" id="UP000254400"/>
    </source>
</evidence>
<dbReference type="GeneID" id="93350458"/>
<evidence type="ECO:0000313" key="1">
    <source>
        <dbReference type="EMBL" id="SUA68424.1"/>
    </source>
</evidence>
<gene>
    <name evidence="1" type="ORF">NCTC10343_01675</name>
</gene>
<organism evidence="1 2">
    <name type="scientific">Paenibacillus polymyxa</name>
    <name type="common">Bacillus polymyxa</name>
    <dbReference type="NCBI Taxonomy" id="1406"/>
    <lineage>
        <taxon>Bacteria</taxon>
        <taxon>Bacillati</taxon>
        <taxon>Bacillota</taxon>
        <taxon>Bacilli</taxon>
        <taxon>Bacillales</taxon>
        <taxon>Paenibacillaceae</taxon>
        <taxon>Paenibacillus</taxon>
    </lineage>
</organism>
<sequence length="62" mass="7331">MNRFELNHLSRKVINEASEELGFSLEPHISNATQLYVRRMLLAYHQELIERGLLNYRQSDEG</sequence>
<dbReference type="Proteomes" id="UP000254400">
    <property type="component" value="Unassembled WGS sequence"/>
</dbReference>
<proteinExistence type="predicted"/>